<dbReference type="InterPro" id="IPR000524">
    <property type="entry name" value="Tscrpt_reg_HTH_GntR"/>
</dbReference>
<dbReference type="PANTHER" id="PTHR38445:SF6">
    <property type="entry name" value="GNTR-FAMILY TRANSCRIPTIONAL REGULATOR"/>
    <property type="match status" value="1"/>
</dbReference>
<proteinExistence type="predicted"/>
<evidence type="ECO:0000256" key="1">
    <source>
        <dbReference type="ARBA" id="ARBA00023015"/>
    </source>
</evidence>
<keyword evidence="6" id="KW-1185">Reference proteome</keyword>
<dbReference type="GO" id="GO:0003677">
    <property type="term" value="F:DNA binding"/>
    <property type="evidence" value="ECO:0007669"/>
    <property type="project" value="UniProtKB-KW"/>
</dbReference>
<dbReference type="KEGG" id="ccb:Clocel_0581"/>
<protein>
    <submittedName>
        <fullName evidence="5">Transcriptional regulator, GntR family</fullName>
    </submittedName>
</protein>
<accession>D9SR64</accession>
<keyword evidence="2" id="KW-0238">DNA-binding</keyword>
<reference evidence="5 6" key="1">
    <citation type="submission" date="2010-08" db="EMBL/GenBank/DDBJ databases">
        <title>Complete sequence of Clostridium cellulovorans 743B.</title>
        <authorList>
            <consortium name="US DOE Joint Genome Institute"/>
            <person name="Lucas S."/>
            <person name="Copeland A."/>
            <person name="Lapidus A."/>
            <person name="Cheng J.-F."/>
            <person name="Bruce D."/>
            <person name="Goodwin L."/>
            <person name="Pitluck S."/>
            <person name="Chertkov O."/>
            <person name="Detter J.C."/>
            <person name="Han C."/>
            <person name="Tapia R."/>
            <person name="Land M."/>
            <person name="Hauser L."/>
            <person name="Chang Y.-J."/>
            <person name="Jeffries C."/>
            <person name="Kyrpides N."/>
            <person name="Ivanova N."/>
            <person name="Mikhailova N."/>
            <person name="Hemme C.L."/>
            <person name="Woyke T."/>
        </authorList>
    </citation>
    <scope>NUCLEOTIDE SEQUENCE [LARGE SCALE GENOMIC DNA]</scope>
    <source>
        <strain evidence="6">ATCC 35296 / DSM 3052 / OCM 3 / 743B</strain>
    </source>
</reference>
<dbReference type="CDD" id="cd07377">
    <property type="entry name" value="WHTH_GntR"/>
    <property type="match status" value="1"/>
</dbReference>
<dbReference type="Proteomes" id="UP000002730">
    <property type="component" value="Chromosome"/>
</dbReference>
<dbReference type="PROSITE" id="PS50949">
    <property type="entry name" value="HTH_GNTR"/>
    <property type="match status" value="1"/>
</dbReference>
<dbReference type="Pfam" id="PF00392">
    <property type="entry name" value="GntR"/>
    <property type="match status" value="1"/>
</dbReference>
<dbReference type="eggNOG" id="COG1725">
    <property type="taxonomic scope" value="Bacteria"/>
</dbReference>
<gene>
    <name evidence="5" type="ordered locus">Clocel_0581</name>
</gene>
<dbReference type="GO" id="GO:0003700">
    <property type="term" value="F:DNA-binding transcription factor activity"/>
    <property type="evidence" value="ECO:0007669"/>
    <property type="project" value="InterPro"/>
</dbReference>
<evidence type="ECO:0000313" key="5">
    <source>
        <dbReference type="EMBL" id="ADL50352.1"/>
    </source>
</evidence>
<dbReference type="InterPro" id="IPR036388">
    <property type="entry name" value="WH-like_DNA-bd_sf"/>
</dbReference>
<name>D9SR64_CLOC7</name>
<dbReference type="Gene3D" id="1.10.10.10">
    <property type="entry name" value="Winged helix-like DNA-binding domain superfamily/Winged helix DNA-binding domain"/>
    <property type="match status" value="1"/>
</dbReference>
<dbReference type="OrthoDB" id="163333at2"/>
<dbReference type="InterPro" id="IPR036390">
    <property type="entry name" value="WH_DNA-bd_sf"/>
</dbReference>
<evidence type="ECO:0000313" key="6">
    <source>
        <dbReference type="Proteomes" id="UP000002730"/>
    </source>
</evidence>
<evidence type="ECO:0000256" key="3">
    <source>
        <dbReference type="ARBA" id="ARBA00023163"/>
    </source>
</evidence>
<feature type="domain" description="HTH gntR-type" evidence="4">
    <location>
        <begin position="9"/>
        <end position="77"/>
    </location>
</feature>
<sequence>MSYYFDDKIPIYLQIMDIIKQNIVSGELSEGDKLLSVREMAEKYSVNPNTIQRAYQELERNNIIYTQRGMGTFITKDSSKIEEIKNTMAVDIVITFIDGMKKIGFASEEAIKVLQNYVAKEMKG</sequence>
<dbReference type="PANTHER" id="PTHR38445">
    <property type="entry name" value="HTH-TYPE TRANSCRIPTIONAL REPRESSOR YTRA"/>
    <property type="match status" value="1"/>
</dbReference>
<evidence type="ECO:0000259" key="4">
    <source>
        <dbReference type="PROSITE" id="PS50949"/>
    </source>
</evidence>
<dbReference type="SMART" id="SM00345">
    <property type="entry name" value="HTH_GNTR"/>
    <property type="match status" value="1"/>
</dbReference>
<keyword evidence="1" id="KW-0805">Transcription regulation</keyword>
<dbReference type="STRING" id="573061.Clocel_0581"/>
<dbReference type="SUPFAM" id="SSF46785">
    <property type="entry name" value="Winged helix' DNA-binding domain"/>
    <property type="match status" value="1"/>
</dbReference>
<dbReference type="EMBL" id="CP002160">
    <property type="protein sequence ID" value="ADL50352.1"/>
    <property type="molecule type" value="Genomic_DNA"/>
</dbReference>
<organism evidence="5 6">
    <name type="scientific">Clostridium cellulovorans (strain ATCC 35296 / DSM 3052 / OCM 3 / 743B)</name>
    <dbReference type="NCBI Taxonomy" id="573061"/>
    <lineage>
        <taxon>Bacteria</taxon>
        <taxon>Bacillati</taxon>
        <taxon>Bacillota</taxon>
        <taxon>Clostridia</taxon>
        <taxon>Eubacteriales</taxon>
        <taxon>Clostridiaceae</taxon>
        <taxon>Clostridium</taxon>
    </lineage>
</organism>
<dbReference type="AlphaFoldDB" id="D9SR64"/>
<dbReference type="RefSeq" id="WP_010074869.1">
    <property type="nucleotide sequence ID" value="NC_014393.1"/>
</dbReference>
<keyword evidence="3" id="KW-0804">Transcription</keyword>
<evidence type="ECO:0000256" key="2">
    <source>
        <dbReference type="ARBA" id="ARBA00023125"/>
    </source>
</evidence>
<dbReference type="HOGENOM" id="CLU_017584_10_0_9"/>